<sequence>MVVRTPEASQGVLPHRGVFPCDEVTSSHGLSKCGLANCGSFDPDFTSYDTE</sequence>
<dbReference type="Proteomes" id="UP000799421">
    <property type="component" value="Unassembled WGS sequence"/>
</dbReference>
<proteinExistence type="predicted"/>
<organism evidence="1 2">
    <name type="scientific">Piedraia hortae CBS 480.64</name>
    <dbReference type="NCBI Taxonomy" id="1314780"/>
    <lineage>
        <taxon>Eukaryota</taxon>
        <taxon>Fungi</taxon>
        <taxon>Dikarya</taxon>
        <taxon>Ascomycota</taxon>
        <taxon>Pezizomycotina</taxon>
        <taxon>Dothideomycetes</taxon>
        <taxon>Dothideomycetidae</taxon>
        <taxon>Capnodiales</taxon>
        <taxon>Piedraiaceae</taxon>
        <taxon>Piedraia</taxon>
    </lineage>
</organism>
<gene>
    <name evidence="1" type="ORF">K470DRAFT_260257</name>
</gene>
<dbReference type="EMBL" id="MU006021">
    <property type="protein sequence ID" value="KAF2857976.1"/>
    <property type="molecule type" value="Genomic_DNA"/>
</dbReference>
<keyword evidence="2" id="KW-1185">Reference proteome</keyword>
<accession>A0A6A7BRR3</accession>
<name>A0A6A7BRR3_9PEZI</name>
<evidence type="ECO:0000313" key="2">
    <source>
        <dbReference type="Proteomes" id="UP000799421"/>
    </source>
</evidence>
<dbReference type="AlphaFoldDB" id="A0A6A7BRR3"/>
<reference evidence="1" key="1">
    <citation type="journal article" date="2020" name="Stud. Mycol.">
        <title>101 Dothideomycetes genomes: a test case for predicting lifestyles and emergence of pathogens.</title>
        <authorList>
            <person name="Haridas S."/>
            <person name="Albert R."/>
            <person name="Binder M."/>
            <person name="Bloem J."/>
            <person name="Labutti K."/>
            <person name="Salamov A."/>
            <person name="Andreopoulos B."/>
            <person name="Baker S."/>
            <person name="Barry K."/>
            <person name="Bills G."/>
            <person name="Bluhm B."/>
            <person name="Cannon C."/>
            <person name="Castanera R."/>
            <person name="Culley D."/>
            <person name="Daum C."/>
            <person name="Ezra D."/>
            <person name="Gonzalez J."/>
            <person name="Henrissat B."/>
            <person name="Kuo A."/>
            <person name="Liang C."/>
            <person name="Lipzen A."/>
            <person name="Lutzoni F."/>
            <person name="Magnuson J."/>
            <person name="Mondo S."/>
            <person name="Nolan M."/>
            <person name="Ohm R."/>
            <person name="Pangilinan J."/>
            <person name="Park H.-J."/>
            <person name="Ramirez L."/>
            <person name="Alfaro M."/>
            <person name="Sun H."/>
            <person name="Tritt A."/>
            <person name="Yoshinaga Y."/>
            <person name="Zwiers L.-H."/>
            <person name="Turgeon B."/>
            <person name="Goodwin S."/>
            <person name="Spatafora J."/>
            <person name="Crous P."/>
            <person name="Grigoriev I."/>
        </authorList>
    </citation>
    <scope>NUCLEOTIDE SEQUENCE</scope>
    <source>
        <strain evidence="1">CBS 480.64</strain>
    </source>
</reference>
<evidence type="ECO:0000313" key="1">
    <source>
        <dbReference type="EMBL" id="KAF2857976.1"/>
    </source>
</evidence>
<protein>
    <submittedName>
        <fullName evidence="1">Uncharacterized protein</fullName>
    </submittedName>
</protein>